<dbReference type="Proteomes" id="UP001061361">
    <property type="component" value="Chromosome"/>
</dbReference>
<sequence length="73" mass="8607">MDELLKNLKRWLGIKVRPSRRITCTSEKITKNYTSNPTWQEQQRQVEKDLTMIDEKNTSSQKQSLGLTLNEPE</sequence>
<proteinExistence type="predicted"/>
<reference evidence="1" key="1">
    <citation type="submission" date="2022-08" db="EMBL/GenBank/DDBJ databases">
        <title>Genome Sequence of the sulphate-reducing bacterium, Pseudodesulfovibrio portus JCM14722.</title>
        <authorList>
            <person name="Kondo R."/>
            <person name="Kataoka T."/>
        </authorList>
    </citation>
    <scope>NUCLEOTIDE SEQUENCE</scope>
    <source>
        <strain evidence="1">JCM 14722</strain>
    </source>
</reference>
<organism evidence="1 2">
    <name type="scientific">Pseudodesulfovibrio portus</name>
    <dbReference type="NCBI Taxonomy" id="231439"/>
    <lineage>
        <taxon>Bacteria</taxon>
        <taxon>Pseudomonadati</taxon>
        <taxon>Thermodesulfobacteriota</taxon>
        <taxon>Desulfovibrionia</taxon>
        <taxon>Desulfovibrionales</taxon>
        <taxon>Desulfovibrionaceae</taxon>
    </lineage>
</organism>
<evidence type="ECO:0000313" key="2">
    <source>
        <dbReference type="Proteomes" id="UP001061361"/>
    </source>
</evidence>
<evidence type="ECO:0008006" key="3">
    <source>
        <dbReference type="Google" id="ProtNLM"/>
    </source>
</evidence>
<name>A0ABN6S170_9BACT</name>
<dbReference type="EMBL" id="AP026708">
    <property type="protein sequence ID" value="BDQ35470.1"/>
    <property type="molecule type" value="Genomic_DNA"/>
</dbReference>
<protein>
    <recommendedName>
        <fullName evidence="3">Transposase</fullName>
    </recommendedName>
</protein>
<accession>A0ABN6S170</accession>
<keyword evidence="2" id="KW-1185">Reference proteome</keyword>
<gene>
    <name evidence="1" type="ORF">JCM14722_30120</name>
</gene>
<evidence type="ECO:0000313" key="1">
    <source>
        <dbReference type="EMBL" id="BDQ35470.1"/>
    </source>
</evidence>